<dbReference type="InterPro" id="IPR001789">
    <property type="entry name" value="Sig_transdc_resp-reg_receiver"/>
</dbReference>
<dbReference type="SMART" id="SM00448">
    <property type="entry name" value="REC"/>
    <property type="match status" value="2"/>
</dbReference>
<dbReference type="InterPro" id="IPR035965">
    <property type="entry name" value="PAS-like_dom_sf"/>
</dbReference>
<reference evidence="11" key="2">
    <citation type="submission" date="2010-11" db="EMBL/GenBank/DDBJ databases">
        <authorList>
            <consortium name="The Broad Institute Genome Sequencing Platform"/>
            <person name="Earl A."/>
            <person name="Ward D."/>
            <person name="Feldgarden M."/>
            <person name="Gevers D."/>
            <person name="Butler R."/>
            <person name="Young S.K."/>
            <person name="Zeng Q."/>
            <person name="Gargeya S."/>
            <person name="Fitzgerald M."/>
            <person name="Haas B."/>
            <person name="Abouelleil A."/>
            <person name="Alvarado L."/>
            <person name="Arachchi H.M."/>
            <person name="Berlin A."/>
            <person name="Brown A."/>
            <person name="Chapman S.B."/>
            <person name="Chen Z."/>
            <person name="Dunbar C."/>
            <person name="Freedman E."/>
            <person name="Gearin G."/>
            <person name="Gellesch M."/>
            <person name="Goldberg J."/>
            <person name="Griggs A."/>
            <person name="Gujja S."/>
            <person name="Heilman E."/>
            <person name="Heiman D."/>
            <person name="Howarth C."/>
            <person name="Larson L."/>
            <person name="Lui A."/>
            <person name="MacDonald P.J.P."/>
            <person name="Mehta T."/>
            <person name="Montmayeur A."/>
            <person name="Murphy C."/>
            <person name="Neiman D."/>
            <person name="Pearson M."/>
            <person name="Priest M."/>
            <person name="Roberts A."/>
            <person name="Saif S."/>
            <person name="Shea T."/>
            <person name="Shenoy N."/>
            <person name="Sisk P."/>
            <person name="Stolte C."/>
            <person name="Sykes S."/>
            <person name="White J."/>
            <person name="Yandava C."/>
            <person name="Wortman J."/>
            <person name="Nusbaum C."/>
            <person name="Birren B."/>
        </authorList>
    </citation>
    <scope>NUCLEOTIDE SEQUENCE</scope>
    <source>
        <strain evidence="11">P1A1 Lamole</strain>
    </source>
</reference>
<dbReference type="SUPFAM" id="SSF52172">
    <property type="entry name" value="CheY-like"/>
    <property type="match status" value="2"/>
</dbReference>
<feature type="compositionally biased region" description="Polar residues" evidence="7">
    <location>
        <begin position="109"/>
        <end position="145"/>
    </location>
</feature>
<dbReference type="HOGENOM" id="CLU_000445_82_0_1"/>
<evidence type="ECO:0000256" key="1">
    <source>
        <dbReference type="ARBA" id="ARBA00000085"/>
    </source>
</evidence>
<dbReference type="GO" id="GO:0000155">
    <property type="term" value="F:phosphorelay sensor kinase activity"/>
    <property type="evidence" value="ECO:0007669"/>
    <property type="project" value="InterPro"/>
</dbReference>
<feature type="region of interest" description="Disordered" evidence="7">
    <location>
        <begin position="1122"/>
        <end position="1144"/>
    </location>
</feature>
<feature type="domain" description="Histidine kinase" evidence="8">
    <location>
        <begin position="1456"/>
        <end position="1728"/>
    </location>
</feature>
<dbReference type="Pfam" id="PF00072">
    <property type="entry name" value="Response_reg"/>
    <property type="match status" value="2"/>
</dbReference>
<evidence type="ECO:0000313" key="11">
    <source>
        <dbReference type="EMBL" id="KDE07422.1"/>
    </source>
</evidence>
<reference evidence="12" key="4">
    <citation type="submission" date="2015-06" db="UniProtKB">
        <authorList>
            <consortium name="EnsemblFungi"/>
        </authorList>
    </citation>
    <scope>IDENTIFICATION</scope>
</reference>
<dbReference type="STRING" id="683840.U5H4Q1"/>
<dbReference type="InterPro" id="IPR036890">
    <property type="entry name" value="HATPase_C_sf"/>
</dbReference>
<evidence type="ECO:0000313" key="13">
    <source>
        <dbReference type="Proteomes" id="UP000017200"/>
    </source>
</evidence>
<evidence type="ECO:0000256" key="3">
    <source>
        <dbReference type="ARBA" id="ARBA00022553"/>
    </source>
</evidence>
<dbReference type="SUPFAM" id="SSF55785">
    <property type="entry name" value="PYP-like sensor domain (PAS domain)"/>
    <property type="match status" value="1"/>
</dbReference>
<feature type="region of interest" description="Disordered" evidence="7">
    <location>
        <begin position="1"/>
        <end position="26"/>
    </location>
</feature>
<reference evidence="13" key="1">
    <citation type="submission" date="2010-11" db="EMBL/GenBank/DDBJ databases">
        <title>The genome sequence of Microbotryum violaceum strain p1A1 Lamole.</title>
        <authorList>
            <person name="Cuomo C."/>
            <person name="Perlin M."/>
            <person name="Young S.K."/>
            <person name="Zeng Q."/>
            <person name="Gargeya S."/>
            <person name="Alvarado L."/>
            <person name="Berlin A."/>
            <person name="Chapman S.B."/>
            <person name="Chen Z."/>
            <person name="Freedman E."/>
            <person name="Gellesch M."/>
            <person name="Goldberg J."/>
            <person name="Griggs A."/>
            <person name="Gujja S."/>
            <person name="Heilman E."/>
            <person name="Heiman D."/>
            <person name="Howarth C."/>
            <person name="Mehta T."/>
            <person name="Neiman D."/>
            <person name="Pearson M."/>
            <person name="Roberts A."/>
            <person name="Saif S."/>
            <person name="Shea T."/>
            <person name="Shenoy N."/>
            <person name="Sisk P."/>
            <person name="Stolte C."/>
            <person name="Sykes S."/>
            <person name="White J."/>
            <person name="Yandava C."/>
            <person name="Haas B."/>
            <person name="Nusbaum C."/>
            <person name="Birren B."/>
        </authorList>
    </citation>
    <scope>NUCLEOTIDE SEQUENCE [LARGE SCALE GENOMIC DNA]</scope>
    <source>
        <strain evidence="13">p1A1 Lamole</strain>
    </source>
</reference>
<dbReference type="SMART" id="SM00387">
    <property type="entry name" value="HATPase_c"/>
    <property type="match status" value="2"/>
</dbReference>
<dbReference type="CDD" id="cd00130">
    <property type="entry name" value="PAS"/>
    <property type="match status" value="1"/>
</dbReference>
<dbReference type="SMART" id="SM00388">
    <property type="entry name" value="HisKA"/>
    <property type="match status" value="2"/>
</dbReference>
<feature type="region of interest" description="Disordered" evidence="7">
    <location>
        <begin position="1751"/>
        <end position="1782"/>
    </location>
</feature>
<dbReference type="EC" id="2.7.13.3" evidence="2"/>
<dbReference type="SUPFAM" id="SSF47384">
    <property type="entry name" value="Homodimeric domain of signal transducing histidine kinase"/>
    <property type="match status" value="2"/>
</dbReference>
<dbReference type="PRINTS" id="PR00344">
    <property type="entry name" value="BCTRLSENSOR"/>
</dbReference>
<reference evidence="11 13" key="3">
    <citation type="journal article" date="2015" name="BMC Genomics">
        <title>Sex and parasites: genomic and transcriptomic analysis of Microbotryum lychnidis-dioicae, the biotrophic and plant-castrating anther smut fungus.</title>
        <authorList>
            <person name="Perlin M.H."/>
            <person name="Amselem J."/>
            <person name="Fontanillas E."/>
            <person name="Toh S.S."/>
            <person name="Chen Z."/>
            <person name="Goldberg J."/>
            <person name="Duplessis S."/>
            <person name="Henrissat B."/>
            <person name="Young S."/>
            <person name="Zeng Q."/>
            <person name="Aguileta G."/>
            <person name="Petit E."/>
            <person name="Badouin H."/>
            <person name="Andrews J."/>
            <person name="Razeeq D."/>
            <person name="Gabaldon T."/>
            <person name="Quesneville H."/>
            <person name="Giraud T."/>
            <person name="Hood M.E."/>
            <person name="Schultz D.J."/>
            <person name="Cuomo C.A."/>
        </authorList>
    </citation>
    <scope>NUCLEOTIDE SEQUENCE [LARGE SCALE GENOMIC DNA]</scope>
    <source>
        <strain evidence="11">P1A1 Lamole</strain>
        <strain evidence="13">p1A1 Lamole</strain>
    </source>
</reference>
<evidence type="ECO:0000256" key="6">
    <source>
        <dbReference type="PROSITE-ProRule" id="PRU00169"/>
    </source>
</evidence>
<dbReference type="SMART" id="SM00091">
    <property type="entry name" value="PAS"/>
    <property type="match status" value="1"/>
</dbReference>
<dbReference type="InParanoid" id="U5H4Q1"/>
<dbReference type="InterPro" id="IPR003661">
    <property type="entry name" value="HisK_dim/P_dom"/>
</dbReference>
<proteinExistence type="predicted"/>
<keyword evidence="4" id="KW-0808">Transferase</keyword>
<dbReference type="Gene3D" id="3.30.450.20">
    <property type="entry name" value="PAS domain"/>
    <property type="match status" value="2"/>
</dbReference>
<keyword evidence="3 6" id="KW-0597">Phosphoprotein</keyword>
<dbReference type="NCBIfam" id="TIGR00229">
    <property type="entry name" value="sensory_box"/>
    <property type="match status" value="1"/>
</dbReference>
<keyword evidence="5" id="KW-0418">Kinase</keyword>
<feature type="compositionally biased region" description="Polar residues" evidence="7">
    <location>
        <begin position="1764"/>
        <end position="1774"/>
    </location>
</feature>
<feature type="region of interest" description="Disordered" evidence="7">
    <location>
        <begin position="236"/>
        <end position="264"/>
    </location>
</feature>
<feature type="compositionally biased region" description="Low complexity" evidence="7">
    <location>
        <begin position="1128"/>
        <end position="1144"/>
    </location>
</feature>
<feature type="modified residue" description="4-aspartylphosphate" evidence="6">
    <location>
        <position position="1850"/>
    </location>
</feature>
<dbReference type="CDD" id="cd17546">
    <property type="entry name" value="REC_hyHK_CKI1_RcsC-like"/>
    <property type="match status" value="1"/>
</dbReference>
<dbReference type="PROSITE" id="PS50109">
    <property type="entry name" value="HIS_KIN"/>
    <property type="match status" value="2"/>
</dbReference>
<gene>
    <name evidence="11" type="ORF">MVLG_02289</name>
</gene>
<feature type="modified residue" description="4-aspartylphosphate" evidence="6">
    <location>
        <position position="1215"/>
    </location>
</feature>
<dbReference type="InterPro" id="IPR011006">
    <property type="entry name" value="CheY-like_superfamily"/>
</dbReference>
<dbReference type="InterPro" id="IPR005467">
    <property type="entry name" value="His_kinase_dom"/>
</dbReference>
<dbReference type="InterPro" id="IPR003594">
    <property type="entry name" value="HATPase_dom"/>
</dbReference>
<evidence type="ECO:0000259" key="9">
    <source>
        <dbReference type="PROSITE" id="PS50110"/>
    </source>
</evidence>
<feature type="domain" description="Response regulatory" evidence="9">
    <location>
        <begin position="1167"/>
        <end position="1282"/>
    </location>
</feature>
<dbReference type="EnsemblFungi" id="MVLG_02289T0">
    <property type="protein sequence ID" value="MVLG_02289T0"/>
    <property type="gene ID" value="MVLG_02289"/>
</dbReference>
<keyword evidence="13" id="KW-1185">Reference proteome</keyword>
<dbReference type="Pfam" id="PF00512">
    <property type="entry name" value="HisKA"/>
    <property type="match status" value="1"/>
</dbReference>
<evidence type="ECO:0000313" key="12">
    <source>
        <dbReference type="EnsemblFungi" id="MVLG_02289T0"/>
    </source>
</evidence>
<dbReference type="OrthoDB" id="60033at2759"/>
<feature type="domain" description="Histidine kinase" evidence="8">
    <location>
        <begin position="868"/>
        <end position="1087"/>
    </location>
</feature>
<dbReference type="Pfam" id="PF02518">
    <property type="entry name" value="HATPase_c"/>
    <property type="match status" value="2"/>
</dbReference>
<protein>
    <recommendedName>
        <fullName evidence="2">histidine kinase</fullName>
        <ecNumber evidence="2">2.7.13.3</ecNumber>
    </recommendedName>
</protein>
<feature type="compositionally biased region" description="Low complexity" evidence="7">
    <location>
        <begin position="722"/>
        <end position="732"/>
    </location>
</feature>
<dbReference type="FunFam" id="1.10.287.130:FF:000045">
    <property type="entry name" value="Two-component system sensor histidine kinase/response regulator"/>
    <property type="match status" value="1"/>
</dbReference>
<evidence type="ECO:0000256" key="4">
    <source>
        <dbReference type="ARBA" id="ARBA00022679"/>
    </source>
</evidence>
<comment type="catalytic activity">
    <reaction evidence="1">
        <text>ATP + protein L-histidine = ADP + protein N-phospho-L-histidine.</text>
        <dbReference type="EC" id="2.7.13.3"/>
    </reaction>
</comment>
<dbReference type="PROSITE" id="PS50110">
    <property type="entry name" value="RESPONSE_REGULATORY"/>
    <property type="match status" value="2"/>
</dbReference>
<evidence type="ECO:0000256" key="2">
    <source>
        <dbReference type="ARBA" id="ARBA00012438"/>
    </source>
</evidence>
<evidence type="ECO:0000256" key="5">
    <source>
        <dbReference type="ARBA" id="ARBA00022777"/>
    </source>
</evidence>
<dbReference type="InterPro" id="IPR004358">
    <property type="entry name" value="Sig_transdc_His_kin-like_C"/>
</dbReference>
<feature type="region of interest" description="Disordered" evidence="7">
    <location>
        <begin position="84"/>
        <end position="145"/>
    </location>
</feature>
<dbReference type="InterPro" id="IPR000014">
    <property type="entry name" value="PAS"/>
</dbReference>
<dbReference type="PROSITE" id="PS50112">
    <property type="entry name" value="PAS"/>
    <property type="match status" value="1"/>
</dbReference>
<dbReference type="SUPFAM" id="SSF55874">
    <property type="entry name" value="ATPase domain of HSP90 chaperone/DNA topoisomerase II/histidine kinase"/>
    <property type="match status" value="2"/>
</dbReference>
<feature type="domain" description="PAS" evidence="10">
    <location>
        <begin position="1327"/>
        <end position="1355"/>
    </location>
</feature>
<feature type="compositionally biased region" description="Low complexity" evidence="7">
    <location>
        <begin position="244"/>
        <end position="264"/>
    </location>
</feature>
<accession>U5H4Q1</accession>
<feature type="domain" description="Response regulatory" evidence="9">
    <location>
        <begin position="1791"/>
        <end position="1921"/>
    </location>
</feature>
<feature type="compositionally biased region" description="Polar residues" evidence="7">
    <location>
        <begin position="84"/>
        <end position="95"/>
    </location>
</feature>
<feature type="region of interest" description="Disordered" evidence="7">
    <location>
        <begin position="718"/>
        <end position="750"/>
    </location>
</feature>
<dbReference type="InterPro" id="IPR036097">
    <property type="entry name" value="HisK_dim/P_sf"/>
</dbReference>
<dbReference type="Gene3D" id="3.30.565.10">
    <property type="entry name" value="Histidine kinase-like ATPase, C-terminal domain"/>
    <property type="match status" value="2"/>
</dbReference>
<dbReference type="Gene3D" id="3.40.50.2300">
    <property type="match status" value="2"/>
</dbReference>
<name>U5H4Q1_USTV1</name>
<organism evidence="11">
    <name type="scientific">Microbotryum lychnidis-dioicae (strain p1A1 Lamole / MvSl-1064)</name>
    <name type="common">Anther smut fungus</name>
    <dbReference type="NCBI Taxonomy" id="683840"/>
    <lineage>
        <taxon>Eukaryota</taxon>
        <taxon>Fungi</taxon>
        <taxon>Dikarya</taxon>
        <taxon>Basidiomycota</taxon>
        <taxon>Pucciniomycotina</taxon>
        <taxon>Microbotryomycetes</taxon>
        <taxon>Microbotryales</taxon>
        <taxon>Microbotryaceae</taxon>
        <taxon>Microbotryum</taxon>
    </lineage>
</organism>
<dbReference type="Gene3D" id="1.10.287.130">
    <property type="match status" value="2"/>
</dbReference>
<dbReference type="PANTHER" id="PTHR43047">
    <property type="entry name" value="TWO-COMPONENT HISTIDINE PROTEIN KINASE"/>
    <property type="match status" value="1"/>
</dbReference>
<dbReference type="EMBL" id="GL541659">
    <property type="protein sequence ID" value="KDE07422.1"/>
    <property type="molecule type" value="Genomic_DNA"/>
</dbReference>
<sequence>MATERDQASGPSMGTRRRVAGPAQPTLRPVVVPPALTPLMEYWIASASPTLVVSVESVRRSVELRGSGSPNRVSRWLSNTANLAGAHPSTSNTPPGLSPGEVLIAPTSPIGTQSQSGGAPTPATSQACNTPAATTAPKPSNVRSMSTHAAPMTTVGYERDAGAESSAHLTQALDSSHIPQDGPVHPLSTPSTELTGSLEKLVVTPSIIEPSSQTAPGGASGDYFTLVGPNRGALVSAGARQSDASSPGGSTLPSASSSSKLSPTSPVYDVNVDWFNDSFAKWIEVPSSNAAPIRLRQNSRMSKASRKMSSGRLQAEFADSSGDYGMGPSDADVKARTSGYRALGSSGSALRKVTTLRELLGPLVSADDREHVLHLILDLVEDADLAEASGTQGIPSTSAYLASGPFTATIVGEHVVLVAPPQIFHVPKNKRLATPHFNSYQTVTAHTSLDPVASPFANTAGNQYLRLLGQTSMGRMIRDFDWSSTSIGPISSWPPELKTTLSNVLASPFRECILYGPEFIMLYNDEYVTTAQNKHPALLGQPAAIGWAELWEGLDKVAEQVREGETVFVTDHFFGMFRNGVMEETYHTFSYSPFYDTDGNVLGIRNFSVETTATVIAARRLSTVRDLIQMSSLARTVNDFTDSALASLALNPYDLPFVLLYTVTLEVAGVSAKELVRAGAEDKKSHNRHRIKLSGSLGVPEDHVFRVDEIVVDLTPPTSRLSSASGSHSNTGSGSGSGSSNLTTMDTDGPRSRWSWPFEDACLRREPVFVERLGELANHLEKRGWDDPPRHAVVIPITVESTSNAPQAVLVLGVSARSIYDDLYSTFFSLVARHIAIGLYAVLTAEIDAKRSEDLVKLDRAKTNFFSSVSHELRTPLTLILGPLDDLLANKKEIPAATTEKLQMMSRHANRLLTMVNKLLDFSSLEGGRTQAKFRPVKIGMLTQDLATLFRDAIERAGLRYVIECDDDRHDLLPIYLASDLWEKVCYNLIGNALKYCRSGSIEVRLKITVAEAVLSVKDTGVGIPSEELSSIFERFHRVEGTARTSSGTGIGLALTLEIVKLLGGLVEVESELGVGSTFYVRIPRGFTHLARDQVIHEPEEISTVPIPQGRSLGAIDDAASWHTQEESSGNSSSGGSASGSFTGSKEMSLDNEFADTARLLNLANKTVLLADDSVDLRIYISSILSKTFNVVQVADGQAALDHVLKHPPSLLITDQMMPRLTGNELVAAVRANPATSLIPIIMLSAQAGTEARAEALERGCDDYLVKPFQARELLARVNVHMQLGLLRVELEKRVQERTRALIDSETRNRALAEKFLTLSTVSPVGIMQADAEGHIIYANPRWFEMTGYPVDRLVTNAWTECLEDSRELNEAWQAAVMAGHSSEIIDFKAFEIGTKTGQTMLFEIRAFSGAKDGFVAVLTDITRQKMIEREHLQIVEQRAADAEENRRNTEMFLDLSSHEMRNPLSGVWQNAQVLSGSLEQISGVIDDLCAGRTPPQAILEHVRREMQENADAVDSIILCASHQGRIADDILNVSKLNMGLLSINPVPFDLTLRMGEVLRMFEMECSQKGISLRMDVDESIAKLRASWIEADPSRLSQILLNLVSNSVKYTSDTPERRIVVHLNAYDTRPPTRRNALRVSEPSLDLVPPHNVWIVVGVEDTGKGLSQEEMKRLFARFQQVNPRSDQYGGSGLGLFISSELVALHSGYIEVESVPGQGSMFRFAIPAGTSQPPVTVDALLPPVPLTTVAMMAPPQRTKRAAPSRSPLNGDQNNSHKVARLGKSAEEGELPKRILVVEDNLINQKVMTRQLKLAGYGVTVANHGREALDILLAETTRTNHHEQGPIVMVLMDIEMPVMGGLEAIRLLRELEKSGQIPTRYNVVAVTGNGRPTQTDEYSRVGFDSWAVKPYIFADLLVQIKSYVGA</sequence>
<evidence type="ECO:0000256" key="7">
    <source>
        <dbReference type="SAM" id="MobiDB-lite"/>
    </source>
</evidence>
<evidence type="ECO:0000259" key="10">
    <source>
        <dbReference type="PROSITE" id="PS50112"/>
    </source>
</evidence>
<dbReference type="CDD" id="cd00082">
    <property type="entry name" value="HisKA"/>
    <property type="match status" value="1"/>
</dbReference>
<dbReference type="Pfam" id="PF13188">
    <property type="entry name" value="PAS_8"/>
    <property type="match status" value="1"/>
</dbReference>
<dbReference type="Proteomes" id="UP000017200">
    <property type="component" value="Unassembled WGS sequence"/>
</dbReference>
<dbReference type="EMBL" id="AEIJ01000225">
    <property type="status" value="NOT_ANNOTATED_CDS"/>
    <property type="molecule type" value="Genomic_DNA"/>
</dbReference>
<evidence type="ECO:0000259" key="8">
    <source>
        <dbReference type="PROSITE" id="PS50109"/>
    </source>
</evidence>
<dbReference type="OMA" id="CASHQGR"/>